<gene>
    <name evidence="7" type="ORF">AAF712_010085</name>
</gene>
<dbReference type="Proteomes" id="UP001437256">
    <property type="component" value="Unassembled WGS sequence"/>
</dbReference>
<feature type="compositionally biased region" description="Low complexity" evidence="5">
    <location>
        <begin position="497"/>
        <end position="515"/>
    </location>
</feature>
<evidence type="ECO:0000313" key="7">
    <source>
        <dbReference type="EMBL" id="KAL0063059.1"/>
    </source>
</evidence>
<protein>
    <recommendedName>
        <fullName evidence="6">MYND-type domain-containing protein</fullName>
    </recommendedName>
</protein>
<keyword evidence="8" id="KW-1185">Reference proteome</keyword>
<dbReference type="EMBL" id="JBBXMP010000089">
    <property type="protein sequence ID" value="KAL0063059.1"/>
    <property type="molecule type" value="Genomic_DNA"/>
</dbReference>
<evidence type="ECO:0000256" key="1">
    <source>
        <dbReference type="ARBA" id="ARBA00022723"/>
    </source>
</evidence>
<feature type="domain" description="MYND-type" evidence="6">
    <location>
        <begin position="407"/>
        <end position="455"/>
    </location>
</feature>
<evidence type="ECO:0000259" key="6">
    <source>
        <dbReference type="PROSITE" id="PS50865"/>
    </source>
</evidence>
<keyword evidence="1" id="KW-0479">Metal-binding</keyword>
<accession>A0ABR2ZPX2</accession>
<comment type="caution">
    <text evidence="7">The sequence shown here is derived from an EMBL/GenBank/DDBJ whole genome shotgun (WGS) entry which is preliminary data.</text>
</comment>
<feature type="region of interest" description="Disordered" evidence="5">
    <location>
        <begin position="496"/>
        <end position="516"/>
    </location>
</feature>
<dbReference type="SUPFAM" id="SSF144232">
    <property type="entry name" value="HIT/MYND zinc finger-like"/>
    <property type="match status" value="1"/>
</dbReference>
<dbReference type="Pfam" id="PF01753">
    <property type="entry name" value="zf-MYND"/>
    <property type="match status" value="1"/>
</dbReference>
<evidence type="ECO:0000256" key="5">
    <source>
        <dbReference type="SAM" id="MobiDB-lite"/>
    </source>
</evidence>
<name>A0ABR2ZPX2_9AGAR</name>
<evidence type="ECO:0000256" key="4">
    <source>
        <dbReference type="PROSITE-ProRule" id="PRU00134"/>
    </source>
</evidence>
<keyword evidence="3" id="KW-0862">Zinc</keyword>
<sequence>MSRSFARQTFTALKKVGSPPHPQMTGQTAYRKIQSFLEILALIADRLKGNQRDGTIDFILDNWRLLWPWARFLIEHYILTDESANSVQDWHMHGLIQEESCRLIPSLIIERLPDSDSHKQHSSPRLQMLLTRVWLKFVENDHKDCASWTTMLSIATWLEISWTEGDLLRIEEIAAPLNTEEARYKTTMTFIRHLHRQISKLKELKDNDYRDLQLYYNTIMIGFGKEFLLAPSVRQHTLPAFTALFSALTRKRGSLHRLFVVTHKDYPSIYGFATDLMREISEMMSDSPRWVTMALETGLIEAMFRIDNSFLLWEGLGEVLIQTLTAHMTAAMDALDRFLLFPSVLHQFIRSYSKVEKMGLEDLMSDELRRQEWYSKAWMRIVHLALSYKYIERGARDKGFPGMCANDKKCPLLQPNDGANPTRRPYLRCGGCLAVVYCSRECRKVHWKEKHRSECSELARAFREGALPLTSQDKCFFRHFMNGYIAPSVEEIVQTVSAPQDQSQSGSPPQHSSPSTRLPIILMHFYRPGRDAIRGHVELIQPSHLAKWVSGVELDEFVSLWVSESQKDGEKRFFGVGLFDGAGRSIYPVISLPPGRSPNPIV</sequence>
<proteinExistence type="predicted"/>
<reference evidence="7 8" key="1">
    <citation type="submission" date="2024-05" db="EMBL/GenBank/DDBJ databases">
        <title>A draft genome resource for the thread blight pathogen Marasmius tenuissimus strain MS-2.</title>
        <authorList>
            <person name="Yulfo-Soto G.E."/>
            <person name="Baruah I.K."/>
            <person name="Amoako-Attah I."/>
            <person name="Bukari Y."/>
            <person name="Meinhardt L.W."/>
            <person name="Bailey B.A."/>
            <person name="Cohen S.P."/>
        </authorList>
    </citation>
    <scope>NUCLEOTIDE SEQUENCE [LARGE SCALE GENOMIC DNA]</scope>
    <source>
        <strain evidence="7 8">MS-2</strain>
    </source>
</reference>
<evidence type="ECO:0000256" key="2">
    <source>
        <dbReference type="ARBA" id="ARBA00022771"/>
    </source>
</evidence>
<dbReference type="Gene3D" id="6.10.140.2220">
    <property type="match status" value="1"/>
</dbReference>
<evidence type="ECO:0000256" key="3">
    <source>
        <dbReference type="ARBA" id="ARBA00022833"/>
    </source>
</evidence>
<dbReference type="InterPro" id="IPR002893">
    <property type="entry name" value="Znf_MYND"/>
</dbReference>
<organism evidence="7 8">
    <name type="scientific">Marasmius tenuissimus</name>
    <dbReference type="NCBI Taxonomy" id="585030"/>
    <lineage>
        <taxon>Eukaryota</taxon>
        <taxon>Fungi</taxon>
        <taxon>Dikarya</taxon>
        <taxon>Basidiomycota</taxon>
        <taxon>Agaricomycotina</taxon>
        <taxon>Agaricomycetes</taxon>
        <taxon>Agaricomycetidae</taxon>
        <taxon>Agaricales</taxon>
        <taxon>Marasmiineae</taxon>
        <taxon>Marasmiaceae</taxon>
        <taxon>Marasmius</taxon>
    </lineage>
</organism>
<keyword evidence="2 4" id="KW-0863">Zinc-finger</keyword>
<evidence type="ECO:0000313" key="8">
    <source>
        <dbReference type="Proteomes" id="UP001437256"/>
    </source>
</evidence>
<dbReference type="PROSITE" id="PS50865">
    <property type="entry name" value="ZF_MYND_2"/>
    <property type="match status" value="1"/>
</dbReference>